<name>A0ABZ0PDQ1_9PROT</name>
<evidence type="ECO:0000313" key="4">
    <source>
        <dbReference type="EMBL" id="WPB83732.1"/>
    </source>
</evidence>
<dbReference type="InterPro" id="IPR048433">
    <property type="entry name" value="YNCE-like_beta-prop"/>
</dbReference>
<evidence type="ECO:0000256" key="2">
    <source>
        <dbReference type="ARBA" id="ARBA00022729"/>
    </source>
</evidence>
<dbReference type="EMBL" id="CP137852">
    <property type="protein sequence ID" value="WPB83732.1"/>
    <property type="molecule type" value="Genomic_DNA"/>
</dbReference>
<accession>A0ABZ0PDQ1</accession>
<proteinExistence type="predicted"/>
<organism evidence="4 5">
    <name type="scientific">Sediminicoccus rosea</name>
    <dbReference type="NCBI Taxonomy" id="1225128"/>
    <lineage>
        <taxon>Bacteria</taxon>
        <taxon>Pseudomonadati</taxon>
        <taxon>Pseudomonadota</taxon>
        <taxon>Alphaproteobacteria</taxon>
        <taxon>Acetobacterales</taxon>
        <taxon>Roseomonadaceae</taxon>
        <taxon>Sediminicoccus</taxon>
    </lineage>
</organism>
<dbReference type="InterPro" id="IPR051200">
    <property type="entry name" value="Host-pathogen_enzymatic-act"/>
</dbReference>
<dbReference type="Gene3D" id="2.130.10.10">
    <property type="entry name" value="YVTN repeat-like/Quinoprotein amine dehydrogenase"/>
    <property type="match status" value="2"/>
</dbReference>
<reference evidence="4 5" key="1">
    <citation type="submission" date="2023-11" db="EMBL/GenBank/DDBJ databases">
        <title>Arctic aerobic anoxygenic photoheterotroph Sediminicoccus rosea KRV36 adapts its photosynthesis to long days of polar summer.</title>
        <authorList>
            <person name="Tomasch J."/>
            <person name="Kopejtka K."/>
            <person name="Bily T."/>
            <person name="Gardiner A.T."/>
            <person name="Gardian Z."/>
            <person name="Shivaramu S."/>
            <person name="Koblizek M."/>
            <person name="Engelhardt F."/>
            <person name="Kaftan D."/>
        </authorList>
    </citation>
    <scope>NUCLEOTIDE SEQUENCE [LARGE SCALE GENOMIC DNA]</scope>
    <source>
        <strain evidence="4 5">R-30</strain>
    </source>
</reference>
<protein>
    <submittedName>
        <fullName evidence="4">YncE family protein</fullName>
    </submittedName>
</protein>
<comment type="cofactor">
    <cofactor evidence="1">
        <name>Cu cation</name>
        <dbReference type="ChEBI" id="CHEBI:23378"/>
    </cofactor>
</comment>
<dbReference type="InterPro" id="IPR015943">
    <property type="entry name" value="WD40/YVTN_repeat-like_dom_sf"/>
</dbReference>
<dbReference type="InterPro" id="IPR011045">
    <property type="entry name" value="N2O_reductase_N"/>
</dbReference>
<dbReference type="PROSITE" id="PS51318">
    <property type="entry name" value="TAT"/>
    <property type="match status" value="1"/>
</dbReference>
<keyword evidence="5" id="KW-1185">Reference proteome</keyword>
<dbReference type="SUPFAM" id="SSF50974">
    <property type="entry name" value="Nitrous oxide reductase, N-terminal domain"/>
    <property type="match status" value="1"/>
</dbReference>
<feature type="domain" description="YNCE-like beta-propeller" evidence="3">
    <location>
        <begin position="22"/>
        <end position="332"/>
    </location>
</feature>
<gene>
    <name evidence="4" type="ORF">R9Z33_16645</name>
</gene>
<evidence type="ECO:0000259" key="3">
    <source>
        <dbReference type="Pfam" id="PF21783"/>
    </source>
</evidence>
<dbReference type="RefSeq" id="WP_318647689.1">
    <property type="nucleotide sequence ID" value="NZ_CP137852.1"/>
</dbReference>
<dbReference type="PANTHER" id="PTHR47197">
    <property type="entry name" value="PROTEIN NIRF"/>
    <property type="match status" value="1"/>
</dbReference>
<keyword evidence="2" id="KW-0732">Signal</keyword>
<dbReference type="InterPro" id="IPR006311">
    <property type="entry name" value="TAT_signal"/>
</dbReference>
<sequence>MRQFDPQETRLGRRLLVGAALAAPLIAGTSTAKSQPLARAIAPRPSGSLFVLNSLDANVQVLDPASSGDQRRVPVLREPHHLVLTPARDLILVGDSGANEMFLLDPRTGEVRRREPISNPYNLGFTPDGRRLVVTSLRRNQVDIYGWDGAELRFEGRLQAGRKPSHVTFSPDSRYAFVTLQGDDAAIAIDLDTRTEAWRADVGREPAGILWHRGRILVGVMGGDFVAVIDPVTRQADRRITVGRGAHAVFEAPQNGLVYVTSRVDSRITALDPETLEVKRVHEIGGGPDCLTFDADGLIWATLRWSGRIATLDPRSGAVRTIRVGRSPHGILFAPTALA</sequence>
<evidence type="ECO:0000256" key="1">
    <source>
        <dbReference type="ARBA" id="ARBA00001935"/>
    </source>
</evidence>
<dbReference type="Proteomes" id="UP001305521">
    <property type="component" value="Chromosome"/>
</dbReference>
<evidence type="ECO:0000313" key="5">
    <source>
        <dbReference type="Proteomes" id="UP001305521"/>
    </source>
</evidence>
<dbReference type="PANTHER" id="PTHR47197:SF3">
    <property type="entry name" value="DIHYDRO-HEME D1 DEHYDROGENASE"/>
    <property type="match status" value="1"/>
</dbReference>
<dbReference type="Pfam" id="PF21783">
    <property type="entry name" value="YNCE"/>
    <property type="match status" value="1"/>
</dbReference>